<gene>
    <name evidence="2" type="ORF">F927_00296</name>
</gene>
<sequence length="151" mass="17036">MIKFKYFFKILTSICVFVQLPACVSVYGTMGGITKAYEGEKKPLDQVAIIYSNRQGNESHTYLINVDGKIYGDRIVLGFPLVTHVLPGKHDIKVHCSFYSNKYSEPTIQVEVKSNQKYQLDCFSLDGEHAVGLIKEVDEVPNLSNRRTGLK</sequence>
<dbReference type="Proteomes" id="UP000017667">
    <property type="component" value="Unassembled WGS sequence"/>
</dbReference>
<protein>
    <recommendedName>
        <fullName evidence="4">DUF2846 domain-containing protein</fullName>
    </recommendedName>
</protein>
<feature type="chain" id="PRO_5004142250" description="DUF2846 domain-containing protein" evidence="1">
    <location>
        <begin position="25"/>
        <end position="151"/>
    </location>
</feature>
<reference evidence="2 3" key="1">
    <citation type="submission" date="2013-02" db="EMBL/GenBank/DDBJ databases">
        <title>The Genome Sequence of Acinetobacter haemolyticus CIP 64.3.</title>
        <authorList>
            <consortium name="The Broad Institute Genome Sequencing Platform"/>
            <consortium name="The Broad Institute Genome Sequencing Center for Infectious Disease"/>
            <person name="Cerqueira G."/>
            <person name="Feldgarden M."/>
            <person name="Courvalin P."/>
            <person name="Perichon B."/>
            <person name="Grillot-Courvalin C."/>
            <person name="Clermont D."/>
            <person name="Rocha E."/>
            <person name="Yoon E.-J."/>
            <person name="Nemec A."/>
            <person name="Walker B."/>
            <person name="Young S.K."/>
            <person name="Zeng Q."/>
            <person name="Gargeya S."/>
            <person name="Fitzgerald M."/>
            <person name="Haas B."/>
            <person name="Abouelleil A."/>
            <person name="Alvarado L."/>
            <person name="Arachchi H.M."/>
            <person name="Berlin A.M."/>
            <person name="Chapman S.B."/>
            <person name="Dewar J."/>
            <person name="Goldberg J."/>
            <person name="Griggs A."/>
            <person name="Gujja S."/>
            <person name="Hansen M."/>
            <person name="Howarth C."/>
            <person name="Imamovic A."/>
            <person name="Larimer J."/>
            <person name="McCowan C."/>
            <person name="Murphy C."/>
            <person name="Neiman D."/>
            <person name="Pearson M."/>
            <person name="Priest M."/>
            <person name="Roberts A."/>
            <person name="Saif S."/>
            <person name="Shea T."/>
            <person name="Sisk P."/>
            <person name="Sykes S."/>
            <person name="Wortman J."/>
            <person name="Nusbaum C."/>
            <person name="Birren B."/>
        </authorList>
    </citation>
    <scope>NUCLEOTIDE SEQUENCE [LARGE SCALE GENOMIC DNA]</scope>
    <source>
        <strain evidence="2 3">CIP 64.3</strain>
    </source>
</reference>
<dbReference type="EMBL" id="APQQ01000004">
    <property type="protein sequence ID" value="ENW21482.1"/>
    <property type="molecule type" value="Genomic_DNA"/>
</dbReference>
<evidence type="ECO:0000256" key="1">
    <source>
        <dbReference type="SAM" id="SignalP"/>
    </source>
</evidence>
<keyword evidence="1" id="KW-0732">Signal</keyword>
<comment type="caution">
    <text evidence="2">The sequence shown here is derived from an EMBL/GenBank/DDBJ whole genome shotgun (WGS) entry which is preliminary data.</text>
</comment>
<proteinExistence type="predicted"/>
<dbReference type="PATRIC" id="fig|1217659.3.peg.289"/>
<evidence type="ECO:0000313" key="3">
    <source>
        <dbReference type="Proteomes" id="UP000017667"/>
    </source>
</evidence>
<dbReference type="RefSeq" id="WP_005085804.1">
    <property type="nucleotide sequence ID" value="NZ_ASYX01000078.1"/>
</dbReference>
<feature type="signal peptide" evidence="1">
    <location>
        <begin position="1"/>
        <end position="24"/>
    </location>
</feature>
<accession>N9FG17</accession>
<dbReference type="HOGENOM" id="CLU_1727394_0_0_6"/>
<organism evidence="2 3">
    <name type="scientific">Acinetobacter haemolyticus CIP 64.3 = MTCC 9819</name>
    <dbReference type="NCBI Taxonomy" id="1217659"/>
    <lineage>
        <taxon>Bacteria</taxon>
        <taxon>Pseudomonadati</taxon>
        <taxon>Pseudomonadota</taxon>
        <taxon>Gammaproteobacteria</taxon>
        <taxon>Moraxellales</taxon>
        <taxon>Moraxellaceae</taxon>
        <taxon>Acinetobacter</taxon>
    </lineage>
</organism>
<keyword evidence="3" id="KW-1185">Reference proteome</keyword>
<name>N9FG17_ACIHA</name>
<dbReference type="AlphaFoldDB" id="N9FG17"/>
<evidence type="ECO:0008006" key="4">
    <source>
        <dbReference type="Google" id="ProtNLM"/>
    </source>
</evidence>
<evidence type="ECO:0000313" key="2">
    <source>
        <dbReference type="EMBL" id="ENW21482.1"/>
    </source>
</evidence>